<dbReference type="GO" id="GO:0032259">
    <property type="term" value="P:methylation"/>
    <property type="evidence" value="ECO:0007669"/>
    <property type="project" value="UniProtKB-KW"/>
</dbReference>
<dbReference type="Pfam" id="PF05430">
    <property type="entry name" value="Methyltransf_30"/>
    <property type="match status" value="1"/>
</dbReference>
<evidence type="ECO:0000313" key="3">
    <source>
        <dbReference type="Proteomes" id="UP000247973"/>
    </source>
</evidence>
<dbReference type="PANTHER" id="PTHR39963">
    <property type="entry name" value="SLL0983 PROTEIN"/>
    <property type="match status" value="1"/>
</dbReference>
<gene>
    <name evidence="2" type="ORF">CLV62_12954</name>
</gene>
<dbReference type="InterPro" id="IPR047785">
    <property type="entry name" value="tRNA_MNMC2"/>
</dbReference>
<sequence length="230" mass="26401">MEMNRLEQKVQIESTADGSHTLFVPSLNEHYHSVNGAKQESEHIYINAGLLHSSKENLNVLEIGFGTGLNAYLTLLIAEQTTKHIDYTSLELYPLPMDVVKQLNYVTNRDPEHRDMFIQLHSSEWGYKNEITESFSLTKIKDDFSLLNLPVNLDISFDVIYFDAFAPEKQPEMWSQEIFDFLYSKTNMGGILTTYCAKGVVRRMLQEAGYFIERLPGPVGKREILRATKL</sequence>
<dbReference type="EMBL" id="QICL01000029">
    <property type="protein sequence ID" value="PXV60278.1"/>
    <property type="molecule type" value="Genomic_DNA"/>
</dbReference>
<accession>A0A2V3PRM9</accession>
<dbReference type="PANTHER" id="PTHR39963:SF1">
    <property type="entry name" value="MNMC-LIKE METHYLTRANSFERASE DOMAIN-CONTAINING PROTEIN"/>
    <property type="match status" value="1"/>
</dbReference>
<dbReference type="RefSeq" id="WP_245904116.1">
    <property type="nucleotide sequence ID" value="NZ_QICL01000029.1"/>
</dbReference>
<dbReference type="Gene3D" id="3.40.50.150">
    <property type="entry name" value="Vaccinia Virus protein VP39"/>
    <property type="match status" value="1"/>
</dbReference>
<evidence type="ECO:0000313" key="2">
    <source>
        <dbReference type="EMBL" id="PXV60278.1"/>
    </source>
</evidence>
<dbReference type="SUPFAM" id="SSF53335">
    <property type="entry name" value="S-adenosyl-L-methionine-dependent methyltransferases"/>
    <property type="match status" value="1"/>
</dbReference>
<dbReference type="AlphaFoldDB" id="A0A2V3PRM9"/>
<dbReference type="NCBIfam" id="NF033855">
    <property type="entry name" value="tRNA_MNMC2"/>
    <property type="match status" value="1"/>
</dbReference>
<protein>
    <submittedName>
        <fullName evidence="2">tRNA U34 5-methylaminomethyl-2-thiouridine-forming methyltransferase MnmC</fullName>
    </submittedName>
</protein>
<keyword evidence="2" id="KW-0489">Methyltransferase</keyword>
<keyword evidence="3" id="KW-1185">Reference proteome</keyword>
<evidence type="ECO:0000259" key="1">
    <source>
        <dbReference type="Pfam" id="PF05430"/>
    </source>
</evidence>
<comment type="caution">
    <text evidence="2">The sequence shown here is derived from an EMBL/GenBank/DDBJ whole genome shotgun (WGS) entry which is preliminary data.</text>
</comment>
<feature type="domain" description="MnmC-like methyltransferase" evidence="1">
    <location>
        <begin position="152"/>
        <end position="229"/>
    </location>
</feature>
<keyword evidence="2" id="KW-0808">Transferase</keyword>
<dbReference type="InterPro" id="IPR029063">
    <property type="entry name" value="SAM-dependent_MTases_sf"/>
</dbReference>
<name>A0A2V3PRM9_9BACT</name>
<dbReference type="GO" id="GO:0016645">
    <property type="term" value="F:oxidoreductase activity, acting on the CH-NH group of donors"/>
    <property type="evidence" value="ECO:0007669"/>
    <property type="project" value="InterPro"/>
</dbReference>
<proteinExistence type="predicted"/>
<dbReference type="InterPro" id="IPR008471">
    <property type="entry name" value="MnmC-like_methylTransf"/>
</dbReference>
<dbReference type="GO" id="GO:0004808">
    <property type="term" value="F:tRNA (5-methylaminomethyl-2-thiouridylate)(34)-methyltransferase activity"/>
    <property type="evidence" value="ECO:0007669"/>
    <property type="project" value="InterPro"/>
</dbReference>
<reference evidence="2 3" key="1">
    <citation type="submission" date="2018-03" db="EMBL/GenBank/DDBJ databases">
        <title>Genomic Encyclopedia of Archaeal and Bacterial Type Strains, Phase II (KMG-II): from individual species to whole genera.</title>
        <authorList>
            <person name="Goeker M."/>
        </authorList>
    </citation>
    <scope>NUCLEOTIDE SEQUENCE [LARGE SCALE GENOMIC DNA]</scope>
    <source>
        <strain evidence="2 3">DSM 100214</strain>
    </source>
</reference>
<dbReference type="Proteomes" id="UP000247973">
    <property type="component" value="Unassembled WGS sequence"/>
</dbReference>
<organism evidence="2 3">
    <name type="scientific">Dysgonomonas alginatilytica</name>
    <dbReference type="NCBI Taxonomy" id="1605892"/>
    <lineage>
        <taxon>Bacteria</taxon>
        <taxon>Pseudomonadati</taxon>
        <taxon>Bacteroidota</taxon>
        <taxon>Bacteroidia</taxon>
        <taxon>Bacteroidales</taxon>
        <taxon>Dysgonomonadaceae</taxon>
        <taxon>Dysgonomonas</taxon>
    </lineage>
</organism>